<dbReference type="GO" id="GO:0006364">
    <property type="term" value="P:rRNA processing"/>
    <property type="evidence" value="ECO:0007669"/>
    <property type="project" value="UniProtKB-KW"/>
</dbReference>
<dbReference type="InterPro" id="IPR003141">
    <property type="entry name" value="Pol/His_phosphatase_N"/>
</dbReference>
<dbReference type="PANTHER" id="PTHR42828:SF3">
    <property type="entry name" value="THREONYLCARBAMOYL-AMP SYNTHASE"/>
    <property type="match status" value="1"/>
</dbReference>
<evidence type="ECO:0000256" key="3">
    <source>
        <dbReference type="ARBA" id="ARBA00022552"/>
    </source>
</evidence>
<dbReference type="FunFam" id="1.10.150.650:FF:000001">
    <property type="entry name" value="PHP domain protein"/>
    <property type="match status" value="1"/>
</dbReference>
<evidence type="ECO:0000256" key="9">
    <source>
        <dbReference type="ARBA" id="ARBA00023211"/>
    </source>
</evidence>
<dbReference type="AlphaFoldDB" id="A0A2X4TPE3"/>
<keyword evidence="6" id="KW-0547">Nucleotide-binding</keyword>
<dbReference type="Pfam" id="PF02811">
    <property type="entry name" value="PHP"/>
    <property type="match status" value="1"/>
</dbReference>
<keyword evidence="18" id="KW-0808">Transferase</keyword>
<dbReference type="InterPro" id="IPR016195">
    <property type="entry name" value="Pol/histidinol_Pase-like"/>
</dbReference>
<dbReference type="GO" id="GO:0097657">
    <property type="term" value="F:3',5'-nucleotide bisphosphate phosphatase activity"/>
    <property type="evidence" value="ECO:0007669"/>
    <property type="project" value="UniProtKB-EC"/>
</dbReference>
<dbReference type="InterPro" id="IPR052532">
    <property type="entry name" value="SUA5_domain"/>
</dbReference>
<evidence type="ECO:0000256" key="10">
    <source>
        <dbReference type="ARBA" id="ARBA00052705"/>
    </source>
</evidence>
<dbReference type="NCBIfam" id="NF047791">
    <property type="entry name" value="RNaseRnm"/>
    <property type="match status" value="1"/>
</dbReference>
<dbReference type="InterPro" id="IPR017945">
    <property type="entry name" value="DHBP_synth_RibB-like_a/b_dom"/>
</dbReference>
<dbReference type="SUPFAM" id="SSF55821">
    <property type="entry name" value="YrdC/RibB"/>
    <property type="match status" value="1"/>
</dbReference>
<dbReference type="SMART" id="SM00481">
    <property type="entry name" value="POLIIIAc"/>
    <property type="match status" value="1"/>
</dbReference>
<dbReference type="Gene3D" id="3.90.870.10">
    <property type="entry name" value="DHBP synthase"/>
    <property type="match status" value="1"/>
</dbReference>
<dbReference type="InterPro" id="IPR006070">
    <property type="entry name" value="Sua5-like_dom"/>
</dbReference>
<evidence type="ECO:0000313" key="18">
    <source>
        <dbReference type="EMBL" id="SQI24328.1"/>
    </source>
</evidence>
<comment type="similarity">
    <text evidence="2">Belongs to the SUA5 family.</text>
</comment>
<evidence type="ECO:0000256" key="15">
    <source>
        <dbReference type="ARBA" id="ARBA00076579"/>
    </source>
</evidence>
<dbReference type="EC" id="3.1.3.97" evidence="12"/>
<dbReference type="GO" id="GO:0004527">
    <property type="term" value="F:exonuclease activity"/>
    <property type="evidence" value="ECO:0007669"/>
    <property type="project" value="UniProtKB-KW"/>
</dbReference>
<feature type="domain" description="YrdC-like" evidence="17">
    <location>
        <begin position="306"/>
        <end position="492"/>
    </location>
</feature>
<reference evidence="18 19" key="1">
    <citation type="submission" date="2018-06" db="EMBL/GenBank/DDBJ databases">
        <authorList>
            <consortium name="Pathogen Informatics"/>
            <person name="Doyle S."/>
        </authorList>
    </citation>
    <scope>NUCLEOTIDE SEQUENCE [LARGE SCALE GENOMIC DNA]</scope>
    <source>
        <strain evidence="18 19">NCTC7307</strain>
    </source>
</reference>
<protein>
    <recommendedName>
        <fullName evidence="13">5'-3' exoribonuclease Rnm</fullName>
        <ecNumber evidence="12">3.1.3.97</ecNumber>
    </recommendedName>
    <alternativeName>
        <fullName evidence="15">3',5'-nucleotide bisphosphate phosphatase</fullName>
    </alternativeName>
    <alternativeName>
        <fullName evidence="16">RNase AM</fullName>
    </alternativeName>
    <alternativeName>
        <fullName evidence="14">Uncharacterized protein YciO</fullName>
    </alternativeName>
</protein>
<organism evidence="18 19">
    <name type="scientific">Salmonella enterica subsp. arizonae</name>
    <dbReference type="NCBI Taxonomy" id="59203"/>
    <lineage>
        <taxon>Bacteria</taxon>
        <taxon>Pseudomonadati</taxon>
        <taxon>Pseudomonadota</taxon>
        <taxon>Gammaproteobacteria</taxon>
        <taxon>Enterobacterales</taxon>
        <taxon>Enterobacteriaceae</taxon>
        <taxon>Salmonella</taxon>
    </lineage>
</organism>
<keyword evidence="9" id="KW-0464">Manganese</keyword>
<evidence type="ECO:0000259" key="17">
    <source>
        <dbReference type="PROSITE" id="PS51163"/>
    </source>
</evidence>
<gene>
    <name evidence="18" type="primary">yciO</name>
    <name evidence="18" type="ORF">NCTC7307_02710</name>
</gene>
<evidence type="ECO:0000256" key="13">
    <source>
        <dbReference type="ARBA" id="ARBA00070391"/>
    </source>
</evidence>
<comment type="catalytic activity">
    <reaction evidence="10">
        <text>a ribonucleoside 3',5'-bisphosphate + H2O = a ribonucleoside 5'-phosphate + phosphate</text>
        <dbReference type="Rhea" id="RHEA:43532"/>
        <dbReference type="ChEBI" id="CHEBI:15377"/>
        <dbReference type="ChEBI" id="CHEBI:43474"/>
        <dbReference type="ChEBI" id="CHEBI:58043"/>
        <dbReference type="ChEBI" id="CHEBI:83402"/>
        <dbReference type="EC" id="3.1.3.97"/>
    </reaction>
</comment>
<evidence type="ECO:0000256" key="4">
    <source>
        <dbReference type="ARBA" id="ARBA00022722"/>
    </source>
</evidence>
<keyword evidence="8" id="KW-0269">Exonuclease</keyword>
<dbReference type="Gene3D" id="3.20.20.140">
    <property type="entry name" value="Metal-dependent hydrolases"/>
    <property type="match status" value="1"/>
</dbReference>
<evidence type="ECO:0000256" key="8">
    <source>
        <dbReference type="ARBA" id="ARBA00022839"/>
    </source>
</evidence>
<dbReference type="GO" id="GO:0016740">
    <property type="term" value="F:transferase activity"/>
    <property type="evidence" value="ECO:0007669"/>
    <property type="project" value="UniProtKB-KW"/>
</dbReference>
<keyword evidence="4" id="KW-0540">Nuclease</keyword>
<keyword evidence="7" id="KW-0378">Hydrolase</keyword>
<dbReference type="Gene3D" id="1.10.150.650">
    <property type="match status" value="1"/>
</dbReference>
<sequence>MSDTNYAVIYDLHSHTTASDGLLTPETLVHRAVEMRVGTLGITDHDTTAAIPAAREEISRSGLALNLIPGVEISTVWENHEIHIVGLNIDIAHPAMCDFLAQQTQRRQARGRLIAERLEKAHIPGAWEGALRLANGGAVTRGHFARFLVECGKAATMADVFKKYLARGKTGYVPPQWCTIEQAIDVIHQSGGKAVLAHPGRYDLSAKWLKRLVAHFASHHGDAMEVAQCQQSPNERTQLATLARQHHLWASLGSDFHQPCPWIELGVNSGCPLALKAYGRHGNSRKYHSEGSMSQFFYIHPDNPQQRLINQAVDIVRKGGVIVYPTDSGYALGCKIEDKGAMERICRIRQLPDGHNFTLMCRDLSELSTYSFVDNVAFRLIKNNTPGNYTFILKGTKELPRRLLQEKRKTIGLRVPSNPIALALLDTLSEPMLSTSLMLPGSDFTESDPEEIKERLEKQVDLIIHGGYLGQQPTTVIDLTDDSPVVLRAGVGDVTPFL</sequence>
<keyword evidence="3" id="KW-0698">rRNA processing</keyword>
<evidence type="ECO:0000256" key="11">
    <source>
        <dbReference type="ARBA" id="ARBA00060813"/>
    </source>
</evidence>
<dbReference type="SUPFAM" id="SSF89550">
    <property type="entry name" value="PHP domain-like"/>
    <property type="match status" value="1"/>
</dbReference>
<evidence type="ECO:0000256" key="5">
    <source>
        <dbReference type="ARBA" id="ARBA00022723"/>
    </source>
</evidence>
<dbReference type="NCBIfam" id="TIGR00057">
    <property type="entry name" value="L-threonylcarbamoyladenylate synthase"/>
    <property type="match status" value="1"/>
</dbReference>
<proteinExistence type="inferred from homology"/>
<dbReference type="PROSITE" id="PS51163">
    <property type="entry name" value="YRDC"/>
    <property type="match status" value="1"/>
</dbReference>
<evidence type="ECO:0000256" key="16">
    <source>
        <dbReference type="ARBA" id="ARBA00077052"/>
    </source>
</evidence>
<keyword evidence="5" id="KW-0479">Metal-binding</keyword>
<dbReference type="InterPro" id="IPR004013">
    <property type="entry name" value="PHP_dom"/>
</dbReference>
<evidence type="ECO:0000256" key="1">
    <source>
        <dbReference type="ARBA" id="ARBA00001936"/>
    </source>
</evidence>
<dbReference type="EMBL" id="LS483466">
    <property type="protein sequence ID" value="SQI24328.1"/>
    <property type="molecule type" value="Genomic_DNA"/>
</dbReference>
<comment type="similarity">
    <text evidence="11">Belongs to the PHP family. TrpH/YciV subfamily.</text>
</comment>
<dbReference type="Proteomes" id="UP000248731">
    <property type="component" value="Chromosome 1"/>
</dbReference>
<evidence type="ECO:0000256" key="6">
    <source>
        <dbReference type="ARBA" id="ARBA00022741"/>
    </source>
</evidence>
<evidence type="ECO:0000256" key="12">
    <source>
        <dbReference type="ARBA" id="ARBA00066579"/>
    </source>
</evidence>
<comment type="cofactor">
    <cofactor evidence="1">
        <name>Mn(2+)</name>
        <dbReference type="ChEBI" id="CHEBI:29035"/>
    </cofactor>
</comment>
<dbReference type="Pfam" id="PF01300">
    <property type="entry name" value="Sua5_yciO_yrdC"/>
    <property type="match status" value="1"/>
</dbReference>
<dbReference type="GO" id="GO:0003725">
    <property type="term" value="F:double-stranded RNA binding"/>
    <property type="evidence" value="ECO:0007669"/>
    <property type="project" value="InterPro"/>
</dbReference>
<dbReference type="CDD" id="cd07438">
    <property type="entry name" value="PHP_HisPPase_AMP"/>
    <property type="match status" value="1"/>
</dbReference>
<accession>A0A2X4TPE3</accession>
<evidence type="ECO:0000256" key="2">
    <source>
        <dbReference type="ARBA" id="ARBA00007663"/>
    </source>
</evidence>
<evidence type="ECO:0000313" key="19">
    <source>
        <dbReference type="Proteomes" id="UP000248731"/>
    </source>
</evidence>
<evidence type="ECO:0000256" key="14">
    <source>
        <dbReference type="ARBA" id="ARBA00070468"/>
    </source>
</evidence>
<dbReference type="FunFam" id="3.90.870.10:FF:000003">
    <property type="entry name" value="Sua5/YciO/YrdC/YwlC family protein"/>
    <property type="match status" value="1"/>
</dbReference>
<evidence type="ECO:0000256" key="7">
    <source>
        <dbReference type="ARBA" id="ARBA00022801"/>
    </source>
</evidence>
<dbReference type="GO" id="GO:0046872">
    <property type="term" value="F:metal ion binding"/>
    <property type="evidence" value="ECO:0007669"/>
    <property type="project" value="UniProtKB-KW"/>
</dbReference>
<dbReference type="GO" id="GO:0000166">
    <property type="term" value="F:nucleotide binding"/>
    <property type="evidence" value="ECO:0007669"/>
    <property type="project" value="UniProtKB-KW"/>
</dbReference>
<name>A0A2X4TPE3_SALER</name>
<dbReference type="PANTHER" id="PTHR42828">
    <property type="entry name" value="DHBP SYNTHASE RIBB-LIKE ALPHA/BETA DOMAIN-CONTAINING PROTEIN"/>
    <property type="match status" value="1"/>
</dbReference>
<keyword evidence="19" id="KW-1185">Reference proteome</keyword>